<proteinExistence type="inferred from homology"/>
<comment type="similarity">
    <text evidence="1">Belongs to the metallophosphoesterase superfamily. YfcE family.</text>
</comment>
<keyword evidence="4" id="KW-1185">Reference proteome</keyword>
<dbReference type="Pfam" id="PF12850">
    <property type="entry name" value="Metallophos_2"/>
    <property type="match status" value="1"/>
</dbReference>
<dbReference type="SUPFAM" id="SSF56300">
    <property type="entry name" value="Metallo-dependent phosphatases"/>
    <property type="match status" value="1"/>
</dbReference>
<comment type="caution">
    <text evidence="3">The sequence shown here is derived from an EMBL/GenBank/DDBJ whole genome shotgun (WGS) entry which is preliminary data.</text>
</comment>
<dbReference type="EMBL" id="JADPKZ010000022">
    <property type="protein sequence ID" value="MBF8376560.1"/>
    <property type="molecule type" value="Genomic_DNA"/>
</dbReference>
<dbReference type="Gene3D" id="3.60.21.10">
    <property type="match status" value="1"/>
</dbReference>
<reference evidence="3 4" key="1">
    <citation type="submission" date="2020-11" db="EMBL/GenBank/DDBJ databases">
        <title>Genomic insight of Alicyclobacillus mali FL 18 reveals a new arsenic-resistant strain, with potential in environmental biotechnology.</title>
        <authorList>
            <person name="Fiorentino G."/>
            <person name="Gallo G."/>
            <person name="Aulitto M."/>
        </authorList>
    </citation>
    <scope>NUCLEOTIDE SEQUENCE [LARGE SCALE GENOMIC DNA]</scope>
    <source>
        <strain evidence="3 4">FL 18</strain>
    </source>
</reference>
<name>A0ABS0EZV0_9BACL</name>
<dbReference type="PANTHER" id="PTHR42850">
    <property type="entry name" value="METALLOPHOSPHOESTERASE"/>
    <property type="match status" value="1"/>
</dbReference>
<dbReference type="InterPro" id="IPR029052">
    <property type="entry name" value="Metallo-depent_PP-like"/>
</dbReference>
<accession>A0ABS0EZV0</accession>
<evidence type="ECO:0000313" key="4">
    <source>
        <dbReference type="Proteomes" id="UP000642910"/>
    </source>
</evidence>
<dbReference type="InterPro" id="IPR050126">
    <property type="entry name" value="Ap4A_hydrolase"/>
</dbReference>
<dbReference type="PIRSF" id="PIRSF000883">
    <property type="entry name" value="Pesterase_MJ0912"/>
    <property type="match status" value="1"/>
</dbReference>
<evidence type="ECO:0000256" key="1">
    <source>
        <dbReference type="ARBA" id="ARBA00008950"/>
    </source>
</evidence>
<dbReference type="RefSeq" id="WP_067846795.1">
    <property type="nucleotide sequence ID" value="NZ_JADPKZ010000022.1"/>
</dbReference>
<sequence>MPARVAALYDIHGNLAALDAVLQEVERAGADALVFGGDLAFGPQPWRVLERVMSLGGAVSFVRGNTDREVAERHGVEQGVRGWIADVNAWCHDQLTPDQRAFLLSQKAHVTLHVEGLGDLLFVHGSPRSDEEAIRRDTPEAEILPMVAHVREPIIVCGHTHVQFDRMVAGKRIVNAGSVGLPNAARGACWALIGPEIELRETLYDFERAAAEIRKSGVPMAGEFADHILNPPVAGS</sequence>
<evidence type="ECO:0000313" key="3">
    <source>
        <dbReference type="EMBL" id="MBF8376560.1"/>
    </source>
</evidence>
<dbReference type="Proteomes" id="UP000642910">
    <property type="component" value="Unassembled WGS sequence"/>
</dbReference>
<protein>
    <submittedName>
        <fullName evidence="3">Metallophosphoesterase family protein</fullName>
    </submittedName>
</protein>
<organism evidence="3 4">
    <name type="scientific">Alicyclobacillus mali</name>
    <name type="common">ex Roth et al. 2021</name>
    <dbReference type="NCBI Taxonomy" id="1123961"/>
    <lineage>
        <taxon>Bacteria</taxon>
        <taxon>Bacillati</taxon>
        <taxon>Bacillota</taxon>
        <taxon>Bacilli</taxon>
        <taxon>Bacillales</taxon>
        <taxon>Alicyclobacillaceae</taxon>
        <taxon>Alicyclobacillus</taxon>
    </lineage>
</organism>
<feature type="domain" description="Calcineurin-like phosphoesterase" evidence="2">
    <location>
        <begin position="5"/>
        <end position="191"/>
    </location>
</feature>
<dbReference type="PANTHER" id="PTHR42850:SF2">
    <property type="entry name" value="BLL5683 PROTEIN"/>
    <property type="match status" value="1"/>
</dbReference>
<gene>
    <name evidence="3" type="ORF">IW967_01545</name>
</gene>
<dbReference type="CDD" id="cd00838">
    <property type="entry name" value="MPP_superfamily"/>
    <property type="match status" value="1"/>
</dbReference>
<dbReference type="InterPro" id="IPR024654">
    <property type="entry name" value="Calcineurin-like_PHP_lpxH"/>
</dbReference>
<dbReference type="InterPro" id="IPR011152">
    <property type="entry name" value="Pesterase_MJ0912"/>
</dbReference>
<evidence type="ECO:0000259" key="2">
    <source>
        <dbReference type="Pfam" id="PF12850"/>
    </source>
</evidence>